<protein>
    <submittedName>
        <fullName evidence="1">Uncharacterized protein</fullName>
    </submittedName>
</protein>
<name>T1A0L5_9ZZZZ</name>
<evidence type="ECO:0000313" key="1">
    <source>
        <dbReference type="EMBL" id="EQD35375.1"/>
    </source>
</evidence>
<accession>T1A0L5</accession>
<dbReference type="EMBL" id="AUZZ01008949">
    <property type="protein sequence ID" value="EQD35375.1"/>
    <property type="molecule type" value="Genomic_DNA"/>
</dbReference>
<reference evidence="1" key="2">
    <citation type="journal article" date="2014" name="ISME J.">
        <title>Microbial stratification in low pH oxic and suboxic macroscopic growths along an acid mine drainage.</title>
        <authorList>
            <person name="Mendez-Garcia C."/>
            <person name="Mesa V."/>
            <person name="Sprenger R.R."/>
            <person name="Richter M."/>
            <person name="Diez M.S."/>
            <person name="Solano J."/>
            <person name="Bargiela R."/>
            <person name="Golyshina O.V."/>
            <person name="Manteca A."/>
            <person name="Ramos J.L."/>
            <person name="Gallego J.R."/>
            <person name="Llorente I."/>
            <person name="Martins Dos Santos V.A."/>
            <person name="Jensen O.N."/>
            <person name="Pelaez A.I."/>
            <person name="Sanchez J."/>
            <person name="Ferrer M."/>
        </authorList>
    </citation>
    <scope>NUCLEOTIDE SEQUENCE</scope>
</reference>
<sequence>MPGTSPYIIASRVVKGSYVALISAARFHNITSQLPNPILVFSNSYHRPITIKDGYKVRFIKVNKRVIFGFNEYNNAYVSDIEKIFIDDIYYHRSLLYDEELENTITKGILDIDKMKSYVRVLNDGNVNKKLKGALKEFGIDLVV</sequence>
<dbReference type="AlphaFoldDB" id="T1A0L5"/>
<proteinExistence type="predicted"/>
<gene>
    <name evidence="1" type="ORF">B2A_12408</name>
</gene>
<comment type="caution">
    <text evidence="1">The sequence shown here is derived from an EMBL/GenBank/DDBJ whole genome shotgun (WGS) entry which is preliminary data.</text>
</comment>
<reference evidence="1" key="1">
    <citation type="submission" date="2013-08" db="EMBL/GenBank/DDBJ databases">
        <authorList>
            <person name="Mendez C."/>
            <person name="Richter M."/>
            <person name="Ferrer M."/>
            <person name="Sanchez J."/>
        </authorList>
    </citation>
    <scope>NUCLEOTIDE SEQUENCE</scope>
</reference>
<organism evidence="1">
    <name type="scientific">mine drainage metagenome</name>
    <dbReference type="NCBI Taxonomy" id="410659"/>
    <lineage>
        <taxon>unclassified sequences</taxon>
        <taxon>metagenomes</taxon>
        <taxon>ecological metagenomes</taxon>
    </lineage>
</organism>